<reference evidence="1" key="1">
    <citation type="submission" date="2024-03" db="EMBL/GenBank/DDBJ databases">
        <title>Novel Streptomyces species of biotechnological and ecological value are a feature of Machair soil.</title>
        <authorList>
            <person name="Prole J.R."/>
            <person name="Goodfellow M."/>
            <person name="Allenby N."/>
            <person name="Ward A.C."/>
        </authorList>
    </citation>
    <scope>NUCLEOTIDE SEQUENCE</scope>
    <source>
        <strain evidence="1">MS1.AVA.4</strain>
    </source>
</reference>
<protein>
    <submittedName>
        <fullName evidence="1">IucA/IucC family siderophore biosynthesis protein</fullName>
    </submittedName>
</protein>
<evidence type="ECO:0000313" key="2">
    <source>
        <dbReference type="Proteomes" id="UP001375539"/>
    </source>
</evidence>
<accession>A0ACC6QGS0</accession>
<keyword evidence="2" id="KW-1185">Reference proteome</keyword>
<name>A0ACC6QGS0_9ACTN</name>
<sequence length="592" mass="66283">MNPVESVSHLTPELWAEANRLLIRKGLAEFSHERLLTPGDLGEGRYAVSSDDGRTEYRFTAGRLALDHWQVDAASISRHRDGAQLPLDALEFFTELRGALGLSDAILPVYLEEISSTLSGTAYKLTKPDVSAASLAAADFQAIETGMTEGHPCFVANNGRLGFGIHEYHRYAPEAAAPVRLLWVAAHRSRATFTSCTDLGYENLMRAELGQETLDRFDARLRGLGLDPDDYLLMPVHPWQWWNKLSVTFAAEVAQRRLVALGEGEDAYLAQQSIRTFFNTSDPAKHYVKTAMSVINMGFMRGLSAAYMEATPAINDWLASLIASDDVLRAARFSIIRERAAVGYRHLEYEAATDRFSPYRKMLAALWRESPVNTIQDGERLATMASLLHADRSGKSLAGELITESGQAPEVWLRRYLDAYLLPVLHCFYAYDLVYMPHGENVILVLDEDGSVQRAIFKDIAEEICVMDPHAVLPPMVERVRAEVPEDMKLLSVFTDVFDCFFRFLGATLATEGVLDEDAFWRTVAECVTAYQESMPHLADKFAQYDMFTEEFALSCLNRLQLRDNKQMVDLADPSGALQLVGTLENPIARFR</sequence>
<dbReference type="Proteomes" id="UP001375539">
    <property type="component" value="Unassembled WGS sequence"/>
</dbReference>
<proteinExistence type="predicted"/>
<comment type="caution">
    <text evidence="1">The sequence shown here is derived from an EMBL/GenBank/DDBJ whole genome shotgun (WGS) entry which is preliminary data.</text>
</comment>
<gene>
    <name evidence="1" type="ORF">WKI58_13040</name>
</gene>
<evidence type="ECO:0000313" key="1">
    <source>
        <dbReference type="EMBL" id="MEJ8657440.1"/>
    </source>
</evidence>
<organism evidence="1 2">
    <name type="scientific">Streptomyces pratisoli</name>
    <dbReference type="NCBI Taxonomy" id="3139917"/>
    <lineage>
        <taxon>Bacteria</taxon>
        <taxon>Bacillati</taxon>
        <taxon>Actinomycetota</taxon>
        <taxon>Actinomycetes</taxon>
        <taxon>Kitasatosporales</taxon>
        <taxon>Streptomycetaceae</taxon>
        <taxon>Streptomyces</taxon>
    </lineage>
</organism>
<dbReference type="EMBL" id="JBBKAI010000002">
    <property type="protein sequence ID" value="MEJ8657440.1"/>
    <property type="molecule type" value="Genomic_DNA"/>
</dbReference>